<organism evidence="1 2">
    <name type="scientific">Dreissena polymorpha</name>
    <name type="common">Zebra mussel</name>
    <name type="synonym">Mytilus polymorpha</name>
    <dbReference type="NCBI Taxonomy" id="45954"/>
    <lineage>
        <taxon>Eukaryota</taxon>
        <taxon>Metazoa</taxon>
        <taxon>Spiralia</taxon>
        <taxon>Lophotrochozoa</taxon>
        <taxon>Mollusca</taxon>
        <taxon>Bivalvia</taxon>
        <taxon>Autobranchia</taxon>
        <taxon>Heteroconchia</taxon>
        <taxon>Euheterodonta</taxon>
        <taxon>Imparidentia</taxon>
        <taxon>Neoheterodontei</taxon>
        <taxon>Myida</taxon>
        <taxon>Dreissenoidea</taxon>
        <taxon>Dreissenidae</taxon>
        <taxon>Dreissena</taxon>
    </lineage>
</organism>
<keyword evidence="2" id="KW-1185">Reference proteome</keyword>
<protein>
    <submittedName>
        <fullName evidence="1">Uncharacterized protein</fullName>
    </submittedName>
</protein>
<name>A0A9D4JXD9_DREPO</name>
<accession>A0A9D4JXD9</accession>
<dbReference type="AlphaFoldDB" id="A0A9D4JXD9"/>
<evidence type="ECO:0000313" key="1">
    <source>
        <dbReference type="EMBL" id="KAH3823818.1"/>
    </source>
</evidence>
<dbReference type="Proteomes" id="UP000828390">
    <property type="component" value="Unassembled WGS sequence"/>
</dbReference>
<dbReference type="EMBL" id="JAIWYP010000005">
    <property type="protein sequence ID" value="KAH3823818.1"/>
    <property type="molecule type" value="Genomic_DNA"/>
</dbReference>
<sequence>MLNDTHGQCQIHTELFEDVTYYITVRAVTGCHEEYIVSSSDGVTLDRVSPKAIFSVEATNDTIVYIQDNVIYQSVTDSISIVCNVSDSQEIQSLEWGLGSLPSLSDIEPFTQDLKSLTSVALLVPGEAVFVTLNAVDKAGNQELASSYAVIADTTAPEMIDIECTQFISVRKSIVTCSWQTIVENESILKETTISMGSAQNEFDILDRFVVHKDTYSFTRDLYNNIDHLSNITVVFITVTISNVVGHKTTYGREVIVDRTAPDADRLDVVTSATQGRVADHHQKCQLPRGYVEVKLINVADEESSIDDKRYLFDVSMCNFDVNMYVFDGNRYELEDHWYAFDDRINVFYEIRYVYDSKRYLSDDNMHVLYDNMYLFNYNRYLFDDSSYVSDDIRHLFDDSSIAFDANINVSNNNRYVSDDNRYVLTTLGSNNYSPSLFPFR</sequence>
<gene>
    <name evidence="1" type="ORF">DPMN_125641</name>
</gene>
<reference evidence="1" key="1">
    <citation type="journal article" date="2019" name="bioRxiv">
        <title>The Genome of the Zebra Mussel, Dreissena polymorpha: A Resource for Invasive Species Research.</title>
        <authorList>
            <person name="McCartney M.A."/>
            <person name="Auch B."/>
            <person name="Kono T."/>
            <person name="Mallez S."/>
            <person name="Zhang Y."/>
            <person name="Obille A."/>
            <person name="Becker A."/>
            <person name="Abrahante J.E."/>
            <person name="Garbe J."/>
            <person name="Badalamenti J.P."/>
            <person name="Herman A."/>
            <person name="Mangelson H."/>
            <person name="Liachko I."/>
            <person name="Sullivan S."/>
            <person name="Sone E.D."/>
            <person name="Koren S."/>
            <person name="Silverstein K.A.T."/>
            <person name="Beckman K.B."/>
            <person name="Gohl D.M."/>
        </authorList>
    </citation>
    <scope>NUCLEOTIDE SEQUENCE</scope>
    <source>
        <strain evidence="1">Duluth1</strain>
        <tissue evidence="1">Whole animal</tissue>
    </source>
</reference>
<evidence type="ECO:0000313" key="2">
    <source>
        <dbReference type="Proteomes" id="UP000828390"/>
    </source>
</evidence>
<proteinExistence type="predicted"/>
<comment type="caution">
    <text evidence="1">The sequence shown here is derived from an EMBL/GenBank/DDBJ whole genome shotgun (WGS) entry which is preliminary data.</text>
</comment>
<reference evidence="1" key="2">
    <citation type="submission" date="2020-11" db="EMBL/GenBank/DDBJ databases">
        <authorList>
            <person name="McCartney M.A."/>
            <person name="Auch B."/>
            <person name="Kono T."/>
            <person name="Mallez S."/>
            <person name="Becker A."/>
            <person name="Gohl D.M."/>
            <person name="Silverstein K.A.T."/>
            <person name="Koren S."/>
            <person name="Bechman K.B."/>
            <person name="Herman A."/>
            <person name="Abrahante J.E."/>
            <person name="Garbe J."/>
        </authorList>
    </citation>
    <scope>NUCLEOTIDE SEQUENCE</scope>
    <source>
        <strain evidence="1">Duluth1</strain>
        <tissue evidence="1">Whole animal</tissue>
    </source>
</reference>